<evidence type="ECO:0000259" key="6">
    <source>
        <dbReference type="Pfam" id="PF01582"/>
    </source>
</evidence>
<dbReference type="InterPro" id="IPR032675">
    <property type="entry name" value="LRR_dom_sf"/>
</dbReference>
<proteinExistence type="predicted"/>
<feature type="domain" description="Disease resistance protein Roq1-like winged-helix" evidence="7">
    <location>
        <begin position="338"/>
        <end position="405"/>
    </location>
</feature>
<dbReference type="PRINTS" id="PR00364">
    <property type="entry name" value="DISEASERSIST"/>
</dbReference>
<keyword evidence="1" id="KW-0433">Leucine-rich repeat</keyword>
<dbReference type="InterPro" id="IPR000157">
    <property type="entry name" value="TIR_dom"/>
</dbReference>
<dbReference type="AlphaFoldDB" id="A0A2N9HLU2"/>
<dbReference type="PANTHER" id="PTHR11017:SF559">
    <property type="entry name" value="DISEASE RESISTANCE PROTEIN CHL1"/>
    <property type="match status" value="1"/>
</dbReference>
<dbReference type="SUPFAM" id="SSF52540">
    <property type="entry name" value="P-loop containing nucleoside triphosphate hydrolases"/>
    <property type="match status" value="1"/>
</dbReference>
<feature type="domain" description="Disease resistance protein RPS4B/Roq1-like leucine-rich repeats" evidence="8">
    <location>
        <begin position="572"/>
        <end position="656"/>
    </location>
</feature>
<dbReference type="Pfam" id="PF01582">
    <property type="entry name" value="TIR"/>
    <property type="match status" value="1"/>
</dbReference>
<evidence type="ECO:0000313" key="9">
    <source>
        <dbReference type="EMBL" id="SPD12690.1"/>
    </source>
</evidence>
<sequence>MHESDENNGSCQFFMMWILLTYGKQTGTFAQSFAEHKERFKDNIEKVQTWRATLEEVANLKGWHLLNRPESKFIQNIVGELWLKLSYAFSEDLDDLVGIISRAEKLKSRLATRSNDVRIIGVWGMGGIGKTTLARVVFHMVSREFEGCCFLTNVRENSEKYGLVPLQQRIILQLLNESTSIHDVDEGVFVIKNRLRYKRILLVLDDVNQLDQLKRLAWKHDWFGSGSRVIITTRDKHLLHTLEVDGIYEVDGLNDDEALHLLSLKAFKKDQPPTDYLELSKDVVHYVKGLPLAIEILGSNLFGTSISEWKSTLNRLKKFPESDILQVLKISFEGLHKTEKEIFLHIACFFNHKEKNDVVQMLDYLDLYPDVGLRALVNKSLVKVNDTEVWMHDLLKEMGKNIVHQECLEEPGKRSRLWSFEDINNVLTENTGTEAIQGMVLKLREPKEAYWRPESFSKLHHLKLLIIDSVHLSHDPKHLPNSLRIIDWSGYPSKSFPSKSFERLKSIRLRKSPKLVETLDFTKVPVLEKLVLEDCINLPGVHPSIGVHKKLKVVSLKGCKNLKSLPSKFEMESLEILILSGCSKVKKIPEFGGSMECVRKLYLDGTAISKLPASIENLNGLASLKLKDCKNLVCLPSTIFNLKLLKDVDISGCSKFERLPENLGNAESVEELDVSGTAIRHVPSSIGLLKNLKRLSLEGCKGLSSSNKSWLNLSDCNLKAIPNDIGFLTFYQINLWLLYLTPSFFHENDIKLLWECDANGFAQIGIKIDTNGTALEAVAAEGNKIKRSRDEYDGAGPSGEGSSNDVPHPKRIERLTESMAYGNSDSKESIEFKDCYEEQSDWQKSSISKS</sequence>
<keyword evidence="2" id="KW-0677">Repeat</keyword>
<dbReference type="InterPro" id="IPR042197">
    <property type="entry name" value="Apaf_helical"/>
</dbReference>
<dbReference type="EMBL" id="OIVN01003654">
    <property type="protein sequence ID" value="SPD12690.1"/>
    <property type="molecule type" value="Genomic_DNA"/>
</dbReference>
<dbReference type="InterPro" id="IPR058546">
    <property type="entry name" value="RPS4B/Roq1-like_LRR"/>
</dbReference>
<dbReference type="GO" id="GO:0006952">
    <property type="term" value="P:defense response"/>
    <property type="evidence" value="ECO:0007669"/>
    <property type="project" value="UniProtKB-KW"/>
</dbReference>
<dbReference type="SUPFAM" id="SSF46785">
    <property type="entry name" value="Winged helix' DNA-binding domain"/>
    <property type="match status" value="1"/>
</dbReference>
<evidence type="ECO:0000259" key="8">
    <source>
        <dbReference type="Pfam" id="PF23286"/>
    </source>
</evidence>
<feature type="domain" description="TIR" evidence="6">
    <location>
        <begin position="24"/>
        <end position="99"/>
    </location>
</feature>
<feature type="compositionally biased region" description="Basic and acidic residues" evidence="4">
    <location>
        <begin position="807"/>
        <end position="816"/>
    </location>
</feature>
<reference evidence="9" key="1">
    <citation type="submission" date="2018-02" db="EMBL/GenBank/DDBJ databases">
        <authorList>
            <person name="Cohen D.B."/>
            <person name="Kent A.D."/>
        </authorList>
    </citation>
    <scope>NUCLEOTIDE SEQUENCE</scope>
</reference>
<dbReference type="Pfam" id="PF23282">
    <property type="entry name" value="WHD_ROQ1"/>
    <property type="match status" value="1"/>
</dbReference>
<feature type="domain" description="NB-ARC" evidence="5">
    <location>
        <begin position="103"/>
        <end position="270"/>
    </location>
</feature>
<evidence type="ECO:0000259" key="7">
    <source>
        <dbReference type="Pfam" id="PF23282"/>
    </source>
</evidence>
<evidence type="ECO:0000256" key="4">
    <source>
        <dbReference type="SAM" id="MobiDB-lite"/>
    </source>
</evidence>
<dbReference type="InterPro" id="IPR027417">
    <property type="entry name" value="P-loop_NTPase"/>
</dbReference>
<evidence type="ECO:0000256" key="2">
    <source>
        <dbReference type="ARBA" id="ARBA00022737"/>
    </source>
</evidence>
<name>A0A2N9HLU2_FAGSY</name>
<accession>A0A2N9HLU2</accession>
<dbReference type="GO" id="GO:0043531">
    <property type="term" value="F:ADP binding"/>
    <property type="evidence" value="ECO:0007669"/>
    <property type="project" value="InterPro"/>
</dbReference>
<evidence type="ECO:0000259" key="5">
    <source>
        <dbReference type="Pfam" id="PF00931"/>
    </source>
</evidence>
<dbReference type="GO" id="GO:0007165">
    <property type="term" value="P:signal transduction"/>
    <property type="evidence" value="ECO:0007669"/>
    <property type="project" value="InterPro"/>
</dbReference>
<dbReference type="Gene3D" id="3.80.10.10">
    <property type="entry name" value="Ribonuclease Inhibitor"/>
    <property type="match status" value="2"/>
</dbReference>
<feature type="region of interest" description="Disordered" evidence="4">
    <location>
        <begin position="788"/>
        <end position="828"/>
    </location>
</feature>
<dbReference type="Gene3D" id="3.40.50.300">
    <property type="entry name" value="P-loop containing nucleotide triphosphate hydrolases"/>
    <property type="match status" value="1"/>
</dbReference>
<protein>
    <recommendedName>
        <fullName evidence="10">NB-ARC domain-containing protein</fullName>
    </recommendedName>
</protein>
<keyword evidence="3" id="KW-0611">Plant defense</keyword>
<dbReference type="Gene3D" id="3.40.50.10140">
    <property type="entry name" value="Toll/interleukin-1 receptor homology (TIR) domain"/>
    <property type="match status" value="1"/>
</dbReference>
<dbReference type="InterPro" id="IPR002182">
    <property type="entry name" value="NB-ARC"/>
</dbReference>
<dbReference type="Pfam" id="PF23286">
    <property type="entry name" value="LRR_13"/>
    <property type="match status" value="1"/>
</dbReference>
<dbReference type="SUPFAM" id="SSF52058">
    <property type="entry name" value="L domain-like"/>
    <property type="match status" value="1"/>
</dbReference>
<evidence type="ECO:0000256" key="1">
    <source>
        <dbReference type="ARBA" id="ARBA00022614"/>
    </source>
</evidence>
<dbReference type="PANTHER" id="PTHR11017">
    <property type="entry name" value="LEUCINE-RICH REPEAT-CONTAINING PROTEIN"/>
    <property type="match status" value="1"/>
</dbReference>
<dbReference type="Gene3D" id="1.10.8.430">
    <property type="entry name" value="Helical domain of apoptotic protease-activating factors"/>
    <property type="match status" value="1"/>
</dbReference>
<gene>
    <name evidence="9" type="ORF">FSB_LOCUS40572</name>
</gene>
<organism evidence="9">
    <name type="scientific">Fagus sylvatica</name>
    <name type="common">Beechnut</name>
    <dbReference type="NCBI Taxonomy" id="28930"/>
    <lineage>
        <taxon>Eukaryota</taxon>
        <taxon>Viridiplantae</taxon>
        <taxon>Streptophyta</taxon>
        <taxon>Embryophyta</taxon>
        <taxon>Tracheophyta</taxon>
        <taxon>Spermatophyta</taxon>
        <taxon>Magnoliopsida</taxon>
        <taxon>eudicotyledons</taxon>
        <taxon>Gunneridae</taxon>
        <taxon>Pentapetalae</taxon>
        <taxon>rosids</taxon>
        <taxon>fabids</taxon>
        <taxon>Fagales</taxon>
        <taxon>Fagaceae</taxon>
        <taxon>Fagus</taxon>
    </lineage>
</organism>
<dbReference type="InterPro" id="IPR044974">
    <property type="entry name" value="Disease_R_plants"/>
</dbReference>
<dbReference type="InterPro" id="IPR058192">
    <property type="entry name" value="WHD_ROQ1-like"/>
</dbReference>
<evidence type="ECO:0000256" key="3">
    <source>
        <dbReference type="ARBA" id="ARBA00022821"/>
    </source>
</evidence>
<dbReference type="Pfam" id="PF00931">
    <property type="entry name" value="NB-ARC"/>
    <property type="match status" value="1"/>
</dbReference>
<dbReference type="InterPro" id="IPR035897">
    <property type="entry name" value="Toll_tir_struct_dom_sf"/>
</dbReference>
<evidence type="ECO:0008006" key="10">
    <source>
        <dbReference type="Google" id="ProtNLM"/>
    </source>
</evidence>
<dbReference type="InterPro" id="IPR036390">
    <property type="entry name" value="WH_DNA-bd_sf"/>
</dbReference>